<reference evidence="3" key="1">
    <citation type="submission" date="2015-02" db="EMBL/GenBank/DDBJ databases">
        <title>Genome sequencing for Strongylocentrotus purpuratus.</title>
        <authorList>
            <person name="Murali S."/>
            <person name="Liu Y."/>
            <person name="Vee V."/>
            <person name="English A."/>
            <person name="Wang M."/>
            <person name="Skinner E."/>
            <person name="Han Y."/>
            <person name="Muzny D.M."/>
            <person name="Worley K.C."/>
            <person name="Gibbs R.A."/>
        </authorList>
    </citation>
    <scope>NUCLEOTIDE SEQUENCE</scope>
</reference>
<evidence type="ECO:0000313" key="2">
    <source>
        <dbReference type="EnsemblMetazoa" id="XP_030842485"/>
    </source>
</evidence>
<name>A0A7M7SZB9_STRPU</name>
<sequence length="121" mass="11976">MMANTESEEPASAMDEAKDKGILSGTNLEHDEAEVTAPVSSAAGSSAPGSLAPQATSIPGGSNVTAPVALAAGSSAPGVAAGSSASQATAIPGGSNGNYCCHCFLLWLIVPKLNEHLIWNL</sequence>
<dbReference type="RefSeq" id="XP_030842485.1">
    <property type="nucleotide sequence ID" value="XM_030986625.1"/>
</dbReference>
<protein>
    <submittedName>
        <fullName evidence="2">Uncharacterized protein</fullName>
    </submittedName>
</protein>
<feature type="region of interest" description="Disordered" evidence="1">
    <location>
        <begin position="1"/>
        <end position="58"/>
    </location>
</feature>
<reference evidence="2" key="2">
    <citation type="submission" date="2021-01" db="UniProtKB">
        <authorList>
            <consortium name="EnsemblMetazoa"/>
        </authorList>
    </citation>
    <scope>IDENTIFICATION</scope>
</reference>
<evidence type="ECO:0000313" key="3">
    <source>
        <dbReference type="Proteomes" id="UP000007110"/>
    </source>
</evidence>
<dbReference type="KEGG" id="spu:115924472"/>
<proteinExistence type="predicted"/>
<dbReference type="GeneID" id="115924472"/>
<organism evidence="2 3">
    <name type="scientific">Strongylocentrotus purpuratus</name>
    <name type="common">Purple sea urchin</name>
    <dbReference type="NCBI Taxonomy" id="7668"/>
    <lineage>
        <taxon>Eukaryota</taxon>
        <taxon>Metazoa</taxon>
        <taxon>Echinodermata</taxon>
        <taxon>Eleutherozoa</taxon>
        <taxon>Echinozoa</taxon>
        <taxon>Echinoidea</taxon>
        <taxon>Euechinoidea</taxon>
        <taxon>Echinacea</taxon>
        <taxon>Camarodonta</taxon>
        <taxon>Echinidea</taxon>
        <taxon>Strongylocentrotidae</taxon>
        <taxon>Strongylocentrotus</taxon>
    </lineage>
</organism>
<accession>A0A7M7SZB9</accession>
<dbReference type="AlphaFoldDB" id="A0A7M7SZB9"/>
<dbReference type="InParanoid" id="A0A7M7SZB9"/>
<dbReference type="Proteomes" id="UP000007110">
    <property type="component" value="Unassembled WGS sequence"/>
</dbReference>
<evidence type="ECO:0000256" key="1">
    <source>
        <dbReference type="SAM" id="MobiDB-lite"/>
    </source>
</evidence>
<dbReference type="EnsemblMetazoa" id="XM_030986625">
    <property type="protein sequence ID" value="XP_030842485"/>
    <property type="gene ID" value="LOC115924472"/>
</dbReference>
<feature type="compositionally biased region" description="Low complexity" evidence="1">
    <location>
        <begin position="37"/>
        <end position="53"/>
    </location>
</feature>
<keyword evidence="3" id="KW-1185">Reference proteome</keyword>